<keyword evidence="5 9" id="KW-0732">Signal</keyword>
<keyword evidence="3" id="KW-0964">Secreted</keyword>
<dbReference type="InterPro" id="IPR032799">
    <property type="entry name" value="TAXi_C"/>
</dbReference>
<dbReference type="Pfam" id="PF14543">
    <property type="entry name" value="TAXi_N"/>
    <property type="match status" value="1"/>
</dbReference>
<dbReference type="CDD" id="cd05476">
    <property type="entry name" value="pepsin_A_like_plant"/>
    <property type="match status" value="1"/>
</dbReference>
<dbReference type="FunFam" id="2.40.70.10:FF:000016">
    <property type="entry name" value="Probable aspartic protease At2g35615"/>
    <property type="match status" value="1"/>
</dbReference>
<evidence type="ECO:0000256" key="7">
    <source>
        <dbReference type="ARBA" id="ARBA00022801"/>
    </source>
</evidence>
<evidence type="ECO:0000256" key="3">
    <source>
        <dbReference type="ARBA" id="ARBA00022525"/>
    </source>
</evidence>
<gene>
    <name evidence="11" type="ORF">ILEXP_LOCUS9345</name>
</gene>
<dbReference type="GO" id="GO:0004190">
    <property type="term" value="F:aspartic-type endopeptidase activity"/>
    <property type="evidence" value="ECO:0007669"/>
    <property type="project" value="UniProtKB-KW"/>
</dbReference>
<dbReference type="InterPro" id="IPR021109">
    <property type="entry name" value="Peptidase_aspartic_dom_sf"/>
</dbReference>
<evidence type="ECO:0000256" key="8">
    <source>
        <dbReference type="ARBA" id="ARBA00023180"/>
    </source>
</evidence>
<comment type="similarity">
    <text evidence="2">Belongs to the peptidase A1 family.</text>
</comment>
<dbReference type="InterPro" id="IPR034161">
    <property type="entry name" value="Pepsin-like_plant"/>
</dbReference>
<comment type="subcellular location">
    <subcellularLocation>
        <location evidence="1">Secreted</location>
    </subcellularLocation>
</comment>
<feature type="domain" description="Peptidase A1" evidence="10">
    <location>
        <begin position="94"/>
        <end position="437"/>
    </location>
</feature>
<dbReference type="PROSITE" id="PS51767">
    <property type="entry name" value="PEPTIDASE_A1"/>
    <property type="match status" value="1"/>
</dbReference>
<dbReference type="InterPro" id="IPR032861">
    <property type="entry name" value="TAXi_N"/>
</dbReference>
<sequence length="444" mass="47865">MAVSFKFLFVFSTLSLFFLIQLPISFVEASNGGFSVDLIHRSSPLSPFYDPSHTRLDHLNDAFRRSVARTALFNPTSKSEGSIQSQLTATAGAYLMKVSIGTPPVETIGIADTGSDLTWTQCSPCTGCYKQEAPFFDPKTSSTYRNLSCHSEACEAVGTSSCRNNNCQYRMSYGDKSYSIGEIAAETFTFGSTSGQAISIPKVVFGCGHNNGGNFKDTASGIIGLSGSTLSIVNQLKKSVGGKFSYCLVPLDSNRNVTSKINFGSKAMVSGSGVVSTPMITKAPEYFYYLTLDSITVGNKSLAYKTSVTSKEVAAVEAEGGNIIIDSGTTLTFLPSDFYEDLESALKQAISADTTPDQQGLLSLCYKSEGDIDLPTITFHFTEADLELQASSTFIKVQDDVVCLAMIPNDELAIFGNLSQMNFLIGYDLVNKKISFKPTDCTKQ</sequence>
<evidence type="ECO:0000259" key="10">
    <source>
        <dbReference type="PROSITE" id="PS51767"/>
    </source>
</evidence>
<evidence type="ECO:0000313" key="12">
    <source>
        <dbReference type="Proteomes" id="UP001642360"/>
    </source>
</evidence>
<evidence type="ECO:0000256" key="6">
    <source>
        <dbReference type="ARBA" id="ARBA00022750"/>
    </source>
</evidence>
<reference evidence="11 12" key="1">
    <citation type="submission" date="2024-02" db="EMBL/GenBank/DDBJ databases">
        <authorList>
            <person name="Vignale AGUSTIN F."/>
            <person name="Sosa J E."/>
            <person name="Modenutti C."/>
        </authorList>
    </citation>
    <scope>NUCLEOTIDE SEQUENCE [LARGE SCALE GENOMIC DNA]</scope>
</reference>
<dbReference type="InterPro" id="IPR051708">
    <property type="entry name" value="Plant_Aspart_Prot_A1"/>
</dbReference>
<evidence type="ECO:0000256" key="9">
    <source>
        <dbReference type="SAM" id="SignalP"/>
    </source>
</evidence>
<keyword evidence="8" id="KW-0325">Glycoprotein</keyword>
<keyword evidence="4" id="KW-0645">Protease</keyword>
<dbReference type="InterPro" id="IPR033121">
    <property type="entry name" value="PEPTIDASE_A1"/>
</dbReference>
<evidence type="ECO:0000313" key="11">
    <source>
        <dbReference type="EMBL" id="CAK9141728.1"/>
    </source>
</evidence>
<evidence type="ECO:0000256" key="2">
    <source>
        <dbReference type="ARBA" id="ARBA00007447"/>
    </source>
</evidence>
<evidence type="ECO:0000256" key="1">
    <source>
        <dbReference type="ARBA" id="ARBA00004613"/>
    </source>
</evidence>
<evidence type="ECO:0000256" key="5">
    <source>
        <dbReference type="ARBA" id="ARBA00022729"/>
    </source>
</evidence>
<proteinExistence type="inferred from homology"/>
<dbReference type="SUPFAM" id="SSF50630">
    <property type="entry name" value="Acid proteases"/>
    <property type="match status" value="1"/>
</dbReference>
<name>A0ABC8RAD8_9AQUA</name>
<evidence type="ECO:0000256" key="4">
    <source>
        <dbReference type="ARBA" id="ARBA00022670"/>
    </source>
</evidence>
<dbReference type="AlphaFoldDB" id="A0ABC8RAD8"/>
<dbReference type="PANTHER" id="PTHR47967:SF128">
    <property type="entry name" value="ASPARTIC PROTEINASE CDR1-LIKE"/>
    <property type="match status" value="1"/>
</dbReference>
<accession>A0ABC8RAD8</accession>
<keyword evidence="7" id="KW-0378">Hydrolase</keyword>
<dbReference type="Pfam" id="PF14541">
    <property type="entry name" value="TAXi_C"/>
    <property type="match status" value="1"/>
</dbReference>
<feature type="chain" id="PRO_5044853596" description="Peptidase A1 domain-containing protein" evidence="9">
    <location>
        <begin position="30"/>
        <end position="444"/>
    </location>
</feature>
<feature type="signal peptide" evidence="9">
    <location>
        <begin position="1"/>
        <end position="29"/>
    </location>
</feature>
<dbReference type="PANTHER" id="PTHR47967">
    <property type="entry name" value="OS07G0603500 PROTEIN-RELATED"/>
    <property type="match status" value="1"/>
</dbReference>
<keyword evidence="6" id="KW-0064">Aspartyl protease</keyword>
<dbReference type="GO" id="GO:0005576">
    <property type="term" value="C:extracellular region"/>
    <property type="evidence" value="ECO:0007669"/>
    <property type="project" value="UniProtKB-SubCell"/>
</dbReference>
<dbReference type="FunFam" id="2.40.70.10:FF:000050">
    <property type="entry name" value="Aspartic proteinase CDR1"/>
    <property type="match status" value="1"/>
</dbReference>
<protein>
    <recommendedName>
        <fullName evidence="10">Peptidase A1 domain-containing protein</fullName>
    </recommendedName>
</protein>
<dbReference type="Proteomes" id="UP001642360">
    <property type="component" value="Unassembled WGS sequence"/>
</dbReference>
<dbReference type="EMBL" id="CAUOFW020001169">
    <property type="protein sequence ID" value="CAK9141728.1"/>
    <property type="molecule type" value="Genomic_DNA"/>
</dbReference>
<dbReference type="PROSITE" id="PS00141">
    <property type="entry name" value="ASP_PROTEASE"/>
    <property type="match status" value="1"/>
</dbReference>
<dbReference type="GO" id="GO:0006508">
    <property type="term" value="P:proteolysis"/>
    <property type="evidence" value="ECO:0007669"/>
    <property type="project" value="UniProtKB-KW"/>
</dbReference>
<keyword evidence="12" id="KW-1185">Reference proteome</keyword>
<dbReference type="InterPro" id="IPR001969">
    <property type="entry name" value="Aspartic_peptidase_AS"/>
</dbReference>
<dbReference type="Gene3D" id="2.40.70.10">
    <property type="entry name" value="Acid Proteases"/>
    <property type="match status" value="2"/>
</dbReference>
<comment type="caution">
    <text evidence="11">The sequence shown here is derived from an EMBL/GenBank/DDBJ whole genome shotgun (WGS) entry which is preliminary data.</text>
</comment>
<organism evidence="11 12">
    <name type="scientific">Ilex paraguariensis</name>
    <name type="common">yerba mate</name>
    <dbReference type="NCBI Taxonomy" id="185542"/>
    <lineage>
        <taxon>Eukaryota</taxon>
        <taxon>Viridiplantae</taxon>
        <taxon>Streptophyta</taxon>
        <taxon>Embryophyta</taxon>
        <taxon>Tracheophyta</taxon>
        <taxon>Spermatophyta</taxon>
        <taxon>Magnoliopsida</taxon>
        <taxon>eudicotyledons</taxon>
        <taxon>Gunneridae</taxon>
        <taxon>Pentapetalae</taxon>
        <taxon>asterids</taxon>
        <taxon>campanulids</taxon>
        <taxon>Aquifoliales</taxon>
        <taxon>Aquifoliaceae</taxon>
        <taxon>Ilex</taxon>
    </lineage>
</organism>